<name>A0A0D6JE85_9HYPH</name>
<accession>A0A0D6JE85</accession>
<keyword evidence="2" id="KW-1185">Reference proteome</keyword>
<dbReference type="Proteomes" id="UP000033187">
    <property type="component" value="Chromosome 1"/>
</dbReference>
<protein>
    <submittedName>
        <fullName evidence="1">Uncharacterized protein</fullName>
    </submittedName>
</protein>
<dbReference type="KEGG" id="fil:BN1229_v1_1355"/>
<proteinExistence type="predicted"/>
<sequence length="376" mass="40147">MTAASSTFRNSDKNAPAVPFKRALMLVRIACSGGATRAEIMRDLGPIFTHKLSPGEWRQLVTDANAELLAQGLAVQSRGRMTVSSIGREAADTFLGRKGSTSGSWQDVRDGRLVAKALGLDDLGPKRIKELQRPDGLRALIIQKAFGLPLNGSQTVSKLRAQLAVVALERAFGNKIKTGLGAGSGFSAQAGRMLAGQLSIRPRDFGSDAKLVAALAAEAVDARQTDLESLRGAILRRLAQSALSERVDTDVPAPVLRQAANDAGLPGAAMPANRRPDPASFARHVQIAAQGCAEGWSGNRKALIMRVWNAIAAQHPEWGLSEIEFKCMLGEAHRAGHLALASADLKDKRNADELNASAVTYKNTVWHLVRVEDVDS</sequence>
<organism evidence="1 2">
    <name type="scientific">Candidatus Filomicrobium marinum</name>
    <dbReference type="NCBI Taxonomy" id="1608628"/>
    <lineage>
        <taxon>Bacteria</taxon>
        <taxon>Pseudomonadati</taxon>
        <taxon>Pseudomonadota</taxon>
        <taxon>Alphaproteobacteria</taxon>
        <taxon>Hyphomicrobiales</taxon>
        <taxon>Hyphomicrobiaceae</taxon>
        <taxon>Filomicrobium</taxon>
    </lineage>
</organism>
<dbReference type="RefSeq" id="WP_046477399.1">
    <property type="nucleotide sequence ID" value="NZ_LN829118.1"/>
</dbReference>
<reference evidence="2" key="1">
    <citation type="submission" date="2015-02" db="EMBL/GenBank/DDBJ databases">
        <authorList>
            <person name="Chooi Y.-H."/>
        </authorList>
    </citation>
    <scope>NUCLEOTIDE SEQUENCE [LARGE SCALE GENOMIC DNA]</scope>
    <source>
        <strain evidence="2">strain Y</strain>
    </source>
</reference>
<evidence type="ECO:0000313" key="2">
    <source>
        <dbReference type="Proteomes" id="UP000033187"/>
    </source>
</evidence>
<dbReference type="EMBL" id="LN829119">
    <property type="protein sequence ID" value="CPR17647.1"/>
    <property type="molecule type" value="Genomic_DNA"/>
</dbReference>
<evidence type="ECO:0000313" key="1">
    <source>
        <dbReference type="EMBL" id="CPR17647.1"/>
    </source>
</evidence>
<dbReference type="OrthoDB" id="7928626at2"/>
<gene>
    <name evidence="1" type="ORF">YBN1229_v1_1353</name>
</gene>
<dbReference type="KEGG" id="fiy:BN1229_v1_1353"/>
<dbReference type="AlphaFoldDB" id="A0A0D6JE85"/>